<dbReference type="InterPro" id="IPR057471">
    <property type="entry name" value="CHMP7_WHD"/>
</dbReference>
<evidence type="ECO:0000313" key="5">
    <source>
        <dbReference type="WBParaSite" id="SBAD_0001188401-mRNA-1"/>
    </source>
</evidence>
<evidence type="ECO:0000259" key="2">
    <source>
        <dbReference type="Pfam" id="PF25239"/>
    </source>
</evidence>
<reference evidence="5" key="1">
    <citation type="submission" date="2016-06" db="UniProtKB">
        <authorList>
            <consortium name="WormBaseParasite"/>
        </authorList>
    </citation>
    <scope>IDENTIFICATION</scope>
</reference>
<dbReference type="Pfam" id="PF25239">
    <property type="entry name" value="WHD_CHMP7"/>
    <property type="match status" value="1"/>
</dbReference>
<evidence type="ECO:0000313" key="4">
    <source>
        <dbReference type="Proteomes" id="UP000270296"/>
    </source>
</evidence>
<reference evidence="3 4" key="2">
    <citation type="submission" date="2018-11" db="EMBL/GenBank/DDBJ databases">
        <authorList>
            <consortium name="Pathogen Informatics"/>
        </authorList>
    </citation>
    <scope>NUCLEOTIDE SEQUENCE [LARGE SCALE GENOMIC DNA]</scope>
</reference>
<dbReference type="Proteomes" id="UP000270296">
    <property type="component" value="Unassembled WGS sequence"/>
</dbReference>
<keyword evidence="4" id="KW-1185">Reference proteome</keyword>
<sequence>MDRIPDLSKESYFPPGWNDDEKMSNLLAAFKSRDLNPQNYDAKMNFWVEAVESSCRRLCNPVITCRELKARFRRNTQIPAGMIDVIKHMCRVGKLVPQKVFENRNQGWMSWAIEKLIKNPYCYFFNYRSDDQDDVNAAYVLPEILQDISDKVMEVRQNADMKSPLYDDLVSMRVFQNAVKPYCANEKVFDMVVQNLIYRKQLTIGVSGQGEKIVKFKARNENGPVKITDLDRTVHSMKGVVEKLEQEMLILEEQANRLESEARKQIQMRNRTKAKTYLRQKQVVTKRLNDREKAYSNMLSLIDRLTQSDDNKVVSYLLSFSLSF</sequence>
<proteinExistence type="predicted"/>
<protein>
    <submittedName>
        <fullName evidence="5">Charged multivesicular body protein 7</fullName>
    </submittedName>
</protein>
<feature type="domain" description="CHMP7 winged helix" evidence="2">
    <location>
        <begin position="148"/>
        <end position="217"/>
    </location>
</feature>
<dbReference type="OrthoDB" id="10250120at2759"/>
<evidence type="ECO:0000256" key="1">
    <source>
        <dbReference type="SAM" id="Coils"/>
    </source>
</evidence>
<gene>
    <name evidence="3" type="ORF">SBAD_LOCUS11498</name>
</gene>
<accession>A0A183J6K0</accession>
<dbReference type="EMBL" id="UZAM01015781">
    <property type="protein sequence ID" value="VDP40537.1"/>
    <property type="molecule type" value="Genomic_DNA"/>
</dbReference>
<dbReference type="AlphaFoldDB" id="A0A183J6K0"/>
<evidence type="ECO:0000313" key="3">
    <source>
        <dbReference type="EMBL" id="VDP40537.1"/>
    </source>
</evidence>
<organism evidence="5">
    <name type="scientific">Soboliphyme baturini</name>
    <dbReference type="NCBI Taxonomy" id="241478"/>
    <lineage>
        <taxon>Eukaryota</taxon>
        <taxon>Metazoa</taxon>
        <taxon>Ecdysozoa</taxon>
        <taxon>Nematoda</taxon>
        <taxon>Enoplea</taxon>
        <taxon>Dorylaimia</taxon>
        <taxon>Dioctophymatida</taxon>
        <taxon>Dioctophymatoidea</taxon>
        <taxon>Soboliphymatidae</taxon>
        <taxon>Soboliphyme</taxon>
    </lineage>
</organism>
<dbReference type="WBParaSite" id="SBAD_0001188401-mRNA-1">
    <property type="protein sequence ID" value="SBAD_0001188401-mRNA-1"/>
    <property type="gene ID" value="SBAD_0001188401"/>
</dbReference>
<dbReference type="Pfam" id="PF25880">
    <property type="entry name" value="WHD_CHMP7_1st"/>
    <property type="match status" value="1"/>
</dbReference>
<name>A0A183J6K0_9BILA</name>
<keyword evidence="1" id="KW-0175">Coiled coil</keyword>
<feature type="coiled-coil region" evidence="1">
    <location>
        <begin position="227"/>
        <end position="275"/>
    </location>
</feature>